<dbReference type="CDD" id="cd06558">
    <property type="entry name" value="crotonase-like"/>
    <property type="match status" value="1"/>
</dbReference>
<accession>A0ABV0BI26</accession>
<dbReference type="InterPro" id="IPR029045">
    <property type="entry name" value="ClpP/crotonase-like_dom_sf"/>
</dbReference>
<dbReference type="NCBIfam" id="NF004127">
    <property type="entry name" value="PRK05617.1"/>
    <property type="match status" value="1"/>
</dbReference>
<proteinExistence type="predicted"/>
<dbReference type="SUPFAM" id="SSF52096">
    <property type="entry name" value="ClpP/crotonase"/>
    <property type="match status" value="1"/>
</dbReference>
<keyword evidence="3 5" id="KW-0378">Hydrolase</keyword>
<dbReference type="Gene3D" id="3.90.226.10">
    <property type="entry name" value="2-enoyl-CoA Hydratase, Chain A, domain 1"/>
    <property type="match status" value="1"/>
</dbReference>
<comment type="catalytic activity">
    <reaction evidence="1">
        <text>3-hydroxy-2-methylpropanoyl-CoA + H2O = 3-hydroxy-2-methylpropanoate + CoA + H(+)</text>
        <dbReference type="Rhea" id="RHEA:20888"/>
        <dbReference type="ChEBI" id="CHEBI:11805"/>
        <dbReference type="ChEBI" id="CHEBI:15377"/>
        <dbReference type="ChEBI" id="CHEBI:15378"/>
        <dbReference type="ChEBI" id="CHEBI:57287"/>
        <dbReference type="ChEBI" id="CHEBI:57340"/>
        <dbReference type="EC" id="3.1.2.4"/>
    </reaction>
</comment>
<evidence type="ECO:0000256" key="2">
    <source>
        <dbReference type="ARBA" id="ARBA00011915"/>
    </source>
</evidence>
<dbReference type="RefSeq" id="WP_346336629.1">
    <property type="nucleotide sequence ID" value="NZ_JBBYXI010000002.1"/>
</dbReference>
<dbReference type="Proteomes" id="UP001418637">
    <property type="component" value="Unassembled WGS sequence"/>
</dbReference>
<sequence length="350" mass="38719">MSMAPEVICEKKGSVGVITLNRPRALNALSRDMVQGMSVALAEWKDDPAIKAVIVKGAGEKAFCAGGDVRTLREYCLAGMREEALDFWYEEYILNTQIHRFPKPYISLIGGIVMGGGVGVSIHGSYRVAGDNYLFAMPEVGIGFFPDVGAAYPLSRVKSQFGTYLAITGDRVKRDDAIYLGLATHAVATSDFDNIEQKLADGEDVDTVLAEYAVKVQPSHLAEQETFISETFSAETVIEIINRVRNAAEHSEFAQHLLKCFEGKSPTSMCVSLEQMRRAAKLDFDGVMEMDYRLSCRLCELGQDFFEGVRAVLVDKDNWPRWSPAKLEDVKPEVVSAYFEPLASKEFKAP</sequence>
<gene>
    <name evidence="5" type="ORF">WJT86_06055</name>
</gene>
<dbReference type="InterPro" id="IPR045004">
    <property type="entry name" value="ECH_dom"/>
</dbReference>
<reference evidence="5 6" key="1">
    <citation type="submission" date="2024-04" db="EMBL/GenBank/DDBJ databases">
        <title>A novel species isolated from cricket.</title>
        <authorList>
            <person name="Wang H.-C."/>
        </authorList>
    </citation>
    <scope>NUCLEOTIDE SEQUENCE [LARGE SCALE GENOMIC DNA]</scope>
    <source>
        <strain evidence="5 6">WL0021</strain>
    </source>
</reference>
<evidence type="ECO:0000256" key="1">
    <source>
        <dbReference type="ARBA" id="ARBA00001709"/>
    </source>
</evidence>
<comment type="caution">
    <text evidence="5">The sequence shown here is derived from an EMBL/GenBank/DDBJ whole genome shotgun (WGS) entry which is preliminary data.</text>
</comment>
<dbReference type="GO" id="GO:0016787">
    <property type="term" value="F:hydrolase activity"/>
    <property type="evidence" value="ECO:0007669"/>
    <property type="project" value="UniProtKB-KW"/>
</dbReference>
<evidence type="ECO:0000256" key="3">
    <source>
        <dbReference type="ARBA" id="ARBA00022801"/>
    </source>
</evidence>
<evidence type="ECO:0000313" key="6">
    <source>
        <dbReference type="Proteomes" id="UP001418637"/>
    </source>
</evidence>
<dbReference type="Pfam" id="PF16113">
    <property type="entry name" value="ECH_2"/>
    <property type="match status" value="1"/>
</dbReference>
<dbReference type="PANTHER" id="PTHR43176:SF3">
    <property type="entry name" value="3-HYDROXYISOBUTYRYL-COA HYDROLASE, MITOCHONDRIAL"/>
    <property type="match status" value="1"/>
</dbReference>
<name>A0ABV0BI26_9HYPH</name>
<dbReference type="EC" id="3.1.2.4" evidence="2"/>
<dbReference type="PANTHER" id="PTHR43176">
    <property type="entry name" value="3-HYDROXYISOBUTYRYL-COA HYDROLASE-RELATED"/>
    <property type="match status" value="1"/>
</dbReference>
<dbReference type="InterPro" id="IPR032259">
    <property type="entry name" value="HIBYL-CoA-H"/>
</dbReference>
<dbReference type="EMBL" id="JBBYXI010000002">
    <property type="protein sequence ID" value="MEN3930627.1"/>
    <property type="molecule type" value="Genomic_DNA"/>
</dbReference>
<keyword evidence="6" id="KW-1185">Reference proteome</keyword>
<feature type="domain" description="Enoyl-CoA hydratase/isomerase" evidence="4">
    <location>
        <begin position="15"/>
        <end position="339"/>
    </location>
</feature>
<protein>
    <recommendedName>
        <fullName evidence="2">3-hydroxyisobutyryl-CoA hydrolase</fullName>
        <ecNumber evidence="2">3.1.2.4</ecNumber>
    </recommendedName>
</protein>
<evidence type="ECO:0000313" key="5">
    <source>
        <dbReference type="EMBL" id="MEN3930627.1"/>
    </source>
</evidence>
<evidence type="ECO:0000259" key="4">
    <source>
        <dbReference type="Pfam" id="PF16113"/>
    </source>
</evidence>
<organism evidence="5 6">
    <name type="scientific">Hohaiivirga grylli</name>
    <dbReference type="NCBI Taxonomy" id="3133970"/>
    <lineage>
        <taxon>Bacteria</taxon>
        <taxon>Pseudomonadati</taxon>
        <taxon>Pseudomonadota</taxon>
        <taxon>Alphaproteobacteria</taxon>
        <taxon>Hyphomicrobiales</taxon>
        <taxon>Methylobacteriaceae</taxon>
        <taxon>Hohaiivirga</taxon>
    </lineage>
</organism>